<feature type="repeat" description="TPR" evidence="3">
    <location>
        <begin position="194"/>
        <end position="227"/>
    </location>
</feature>
<feature type="repeat" description="TPR" evidence="3">
    <location>
        <begin position="87"/>
        <end position="120"/>
    </location>
</feature>
<evidence type="ECO:0000256" key="3">
    <source>
        <dbReference type="PROSITE-ProRule" id="PRU00339"/>
    </source>
</evidence>
<feature type="repeat" description="TPR" evidence="3">
    <location>
        <begin position="121"/>
        <end position="154"/>
    </location>
</feature>
<dbReference type="Proteomes" id="UP000326837">
    <property type="component" value="Chromosome"/>
</dbReference>
<dbReference type="SUPFAM" id="SSF48452">
    <property type="entry name" value="TPR-like"/>
    <property type="match status" value="2"/>
</dbReference>
<dbReference type="SMART" id="SM00028">
    <property type="entry name" value="TPR"/>
    <property type="match status" value="10"/>
</dbReference>
<dbReference type="PANTHER" id="PTHR44858:SF1">
    <property type="entry name" value="UDP-N-ACETYLGLUCOSAMINE--PEPTIDE N-ACETYLGLUCOSAMINYLTRANSFERASE SPINDLY-RELATED"/>
    <property type="match status" value="1"/>
</dbReference>
<feature type="signal peptide" evidence="5">
    <location>
        <begin position="1"/>
        <end position="26"/>
    </location>
</feature>
<proteinExistence type="predicted"/>
<evidence type="ECO:0000256" key="1">
    <source>
        <dbReference type="ARBA" id="ARBA00022737"/>
    </source>
</evidence>
<dbReference type="InterPro" id="IPR050498">
    <property type="entry name" value="Ycf3"/>
</dbReference>
<gene>
    <name evidence="6" type="ORF">PLANPX_0249</name>
</gene>
<dbReference type="InterPro" id="IPR019734">
    <property type="entry name" value="TPR_rpt"/>
</dbReference>
<dbReference type="PROSITE" id="PS50005">
    <property type="entry name" value="TPR"/>
    <property type="match status" value="7"/>
</dbReference>
<feature type="repeat" description="TPR" evidence="3">
    <location>
        <begin position="318"/>
        <end position="351"/>
    </location>
</feature>
<dbReference type="EMBL" id="AP021861">
    <property type="protein sequence ID" value="BBO30637.1"/>
    <property type="molecule type" value="Genomic_DNA"/>
</dbReference>
<protein>
    <recommendedName>
        <fullName evidence="8">TPR domain protein</fullName>
    </recommendedName>
</protein>
<feature type="repeat" description="TPR" evidence="3">
    <location>
        <begin position="394"/>
        <end position="427"/>
    </location>
</feature>
<evidence type="ECO:0000313" key="7">
    <source>
        <dbReference type="Proteomes" id="UP000326837"/>
    </source>
</evidence>
<dbReference type="PROSITE" id="PS50293">
    <property type="entry name" value="TPR_REGION"/>
    <property type="match status" value="1"/>
</dbReference>
<dbReference type="Pfam" id="PF13181">
    <property type="entry name" value="TPR_8"/>
    <property type="match status" value="3"/>
</dbReference>
<evidence type="ECO:0000256" key="4">
    <source>
        <dbReference type="SAM" id="Coils"/>
    </source>
</evidence>
<evidence type="ECO:0000256" key="2">
    <source>
        <dbReference type="ARBA" id="ARBA00022803"/>
    </source>
</evidence>
<dbReference type="InterPro" id="IPR011990">
    <property type="entry name" value="TPR-like_helical_dom_sf"/>
</dbReference>
<sequence length="533" mass="58914">MSRFKRSFWAACTVCAVVVSQVPAFAQEATEEQPALMRPQEAITAYEQGAKSLAEAEAAKEKEAKATAYKAALVQFNTAIQADGTFPEAFVGKGDAMKGLEDYGAAATAYSQALNLDARSAAALTGRGECYLETQQIDLAANDFNNALELAPSNPKILSNIGHILVNFSRGDAAGMATAIRRLDDAIAGNPEDARSYRNRGYAQALMRQFDKAETDIKKAAELEPGDHENFAVLANVYLFQDDFAKAVDALTKAIDAYKPEKGGDPEIFVTGYLLRADARLKLAEKEKDAKKAEEQLNAAIEDMNVVIDKFEGRAEQGQAYFRKGRAERMLERYSDAVNSFTRAISDVPAGQDVPYVADALMYRGICWYYMGEADLARGDFEQASSTGSGYQDPRIFLWIGFTHHQQGNHRDAINSYGEAIAKAPNYALAHVNKGRAYMDLKEYKRAIEAFNDAIRSEPDVGDNYYNVGYAYLQMKEYKKAADFFRLALLQDNPQPKMFSKMAEALRKMGKNDLADEYQKKADEANEKQASSN</sequence>
<feature type="repeat" description="TPR" evidence="3">
    <location>
        <begin position="462"/>
        <end position="495"/>
    </location>
</feature>
<dbReference type="PANTHER" id="PTHR44858">
    <property type="entry name" value="TETRATRICOPEPTIDE REPEAT PROTEIN 6"/>
    <property type="match status" value="1"/>
</dbReference>
<dbReference type="RefSeq" id="WP_172991781.1">
    <property type="nucleotide sequence ID" value="NZ_AP021861.1"/>
</dbReference>
<reference evidence="7" key="1">
    <citation type="submission" date="2019-10" db="EMBL/GenBank/DDBJ databases">
        <title>Lacipirellula parvula gen. nov., sp. nov., representing a lineage of planctomycetes widespread in freshwater anoxic habitats, and description of the family Lacipirellulaceae.</title>
        <authorList>
            <person name="Dedysh S.N."/>
            <person name="Kulichevskaya I.S."/>
            <person name="Beletsky A.V."/>
            <person name="Rakitin A.L."/>
            <person name="Mardanov A.V."/>
            <person name="Ivanova A.A."/>
            <person name="Saltykova V.X."/>
            <person name="Rijpstra W.I.C."/>
            <person name="Sinninghe Damste J.S."/>
            <person name="Ravin N.V."/>
        </authorList>
    </citation>
    <scope>NUCLEOTIDE SEQUENCE [LARGE SCALE GENOMIC DNA]</scope>
    <source>
        <strain evidence="7">PX69</strain>
    </source>
</reference>
<keyword evidence="2 3" id="KW-0802">TPR repeat</keyword>
<name>A0A5K7X484_9BACT</name>
<dbReference type="Gene3D" id="1.25.40.10">
    <property type="entry name" value="Tetratricopeptide repeat domain"/>
    <property type="match status" value="5"/>
</dbReference>
<keyword evidence="5" id="KW-0732">Signal</keyword>
<evidence type="ECO:0000256" key="5">
    <source>
        <dbReference type="SAM" id="SignalP"/>
    </source>
</evidence>
<keyword evidence="1" id="KW-0677">Repeat</keyword>
<keyword evidence="7" id="KW-1185">Reference proteome</keyword>
<feature type="coiled-coil region" evidence="4">
    <location>
        <begin position="274"/>
        <end position="310"/>
    </location>
</feature>
<keyword evidence="4" id="KW-0175">Coiled coil</keyword>
<evidence type="ECO:0000313" key="6">
    <source>
        <dbReference type="EMBL" id="BBO30637.1"/>
    </source>
</evidence>
<dbReference type="AlphaFoldDB" id="A0A5K7X484"/>
<dbReference type="Pfam" id="PF13432">
    <property type="entry name" value="TPR_16"/>
    <property type="match status" value="3"/>
</dbReference>
<dbReference type="KEGG" id="lpav:PLANPX_0249"/>
<accession>A0A5K7X484</accession>
<evidence type="ECO:0008006" key="8">
    <source>
        <dbReference type="Google" id="ProtNLM"/>
    </source>
</evidence>
<feature type="chain" id="PRO_5025015813" description="TPR domain protein" evidence="5">
    <location>
        <begin position="27"/>
        <end position="533"/>
    </location>
</feature>
<feature type="repeat" description="TPR" evidence="3">
    <location>
        <begin position="428"/>
        <end position="461"/>
    </location>
</feature>
<organism evidence="6 7">
    <name type="scientific">Lacipirellula parvula</name>
    <dbReference type="NCBI Taxonomy" id="2650471"/>
    <lineage>
        <taxon>Bacteria</taxon>
        <taxon>Pseudomonadati</taxon>
        <taxon>Planctomycetota</taxon>
        <taxon>Planctomycetia</taxon>
        <taxon>Pirellulales</taxon>
        <taxon>Lacipirellulaceae</taxon>
        <taxon>Lacipirellula</taxon>
    </lineage>
</organism>